<gene>
    <name evidence="1" type="ORF">FA95DRAFT_287435</name>
</gene>
<reference evidence="1" key="1">
    <citation type="submission" date="2021-02" db="EMBL/GenBank/DDBJ databases">
        <authorList>
            <consortium name="DOE Joint Genome Institute"/>
            <person name="Ahrendt S."/>
            <person name="Looney B.P."/>
            <person name="Miyauchi S."/>
            <person name="Morin E."/>
            <person name="Drula E."/>
            <person name="Courty P.E."/>
            <person name="Chicoki N."/>
            <person name="Fauchery L."/>
            <person name="Kohler A."/>
            <person name="Kuo A."/>
            <person name="Labutti K."/>
            <person name="Pangilinan J."/>
            <person name="Lipzen A."/>
            <person name="Riley R."/>
            <person name="Andreopoulos W."/>
            <person name="He G."/>
            <person name="Johnson J."/>
            <person name="Barry K.W."/>
            <person name="Grigoriev I.V."/>
            <person name="Nagy L."/>
            <person name="Hibbett D."/>
            <person name="Henrissat B."/>
            <person name="Matheny P.B."/>
            <person name="Labbe J."/>
            <person name="Martin F."/>
        </authorList>
    </citation>
    <scope>NUCLEOTIDE SEQUENCE</scope>
    <source>
        <strain evidence="1">FP105234-sp</strain>
    </source>
</reference>
<accession>A0ACB8RKN4</accession>
<protein>
    <submittedName>
        <fullName evidence="1">DUF829-domain-containing protein</fullName>
    </submittedName>
</protein>
<dbReference type="EMBL" id="MU275988">
    <property type="protein sequence ID" value="KAI0044286.1"/>
    <property type="molecule type" value="Genomic_DNA"/>
</dbReference>
<dbReference type="Proteomes" id="UP000814033">
    <property type="component" value="Unassembled WGS sequence"/>
</dbReference>
<keyword evidence="2" id="KW-1185">Reference proteome</keyword>
<reference evidence="1" key="2">
    <citation type="journal article" date="2022" name="New Phytol.">
        <title>Evolutionary transition to the ectomycorrhizal habit in the genomes of a hyperdiverse lineage of mushroom-forming fungi.</title>
        <authorList>
            <person name="Looney B."/>
            <person name="Miyauchi S."/>
            <person name="Morin E."/>
            <person name="Drula E."/>
            <person name="Courty P.E."/>
            <person name="Kohler A."/>
            <person name="Kuo A."/>
            <person name="LaButti K."/>
            <person name="Pangilinan J."/>
            <person name="Lipzen A."/>
            <person name="Riley R."/>
            <person name="Andreopoulos W."/>
            <person name="He G."/>
            <person name="Johnson J."/>
            <person name="Nolan M."/>
            <person name="Tritt A."/>
            <person name="Barry K.W."/>
            <person name="Grigoriev I.V."/>
            <person name="Nagy L.G."/>
            <person name="Hibbett D."/>
            <person name="Henrissat B."/>
            <person name="Matheny P.B."/>
            <person name="Labbe J."/>
            <person name="Martin F.M."/>
        </authorList>
    </citation>
    <scope>NUCLEOTIDE SEQUENCE</scope>
    <source>
        <strain evidence="1">FP105234-sp</strain>
    </source>
</reference>
<evidence type="ECO:0000313" key="1">
    <source>
        <dbReference type="EMBL" id="KAI0044286.1"/>
    </source>
</evidence>
<evidence type="ECO:0000313" key="2">
    <source>
        <dbReference type="Proteomes" id="UP000814033"/>
    </source>
</evidence>
<name>A0ACB8RKN4_9AGAM</name>
<proteinExistence type="predicted"/>
<organism evidence="1 2">
    <name type="scientific">Auriscalpium vulgare</name>
    <dbReference type="NCBI Taxonomy" id="40419"/>
    <lineage>
        <taxon>Eukaryota</taxon>
        <taxon>Fungi</taxon>
        <taxon>Dikarya</taxon>
        <taxon>Basidiomycota</taxon>
        <taxon>Agaricomycotina</taxon>
        <taxon>Agaricomycetes</taxon>
        <taxon>Russulales</taxon>
        <taxon>Auriscalpiaceae</taxon>
        <taxon>Auriscalpium</taxon>
    </lineage>
</organism>
<comment type="caution">
    <text evidence="1">The sequence shown here is derived from an EMBL/GenBank/DDBJ whole genome shotgun (WGS) entry which is preliminary data.</text>
</comment>
<sequence length="298" mass="32783">MAALGTSTARQPQRVGEIVLLLPPVVEERLQDISSNPNDPTLIIIFGWLGAQMPHLLKYTQAYTLLYPRATQILVRSPPSFFFKSERSKRSLLNPVIDALKAFGYYGSSDGNSTVSRGILIHAFSNSGAYALATLSQALAPSATPAAHIPCALVLDSTPGRSTRRIAVRAYTIQIQPALLRYLAIAFFSCLYYVMAFIEVVLRTEPPIEFARRVLGSPAFLPWTDVATPRLYVYSNVDELVPSDAVENHADEAEASGVSVHRLPFEGTAHVAHMRSDPDRYWGAIKQLWKKAGEGRSP</sequence>